<evidence type="ECO:0000256" key="2">
    <source>
        <dbReference type="ARBA" id="ARBA00023125"/>
    </source>
</evidence>
<dbReference type="InterPro" id="IPR009057">
    <property type="entry name" value="Homeodomain-like_sf"/>
</dbReference>
<proteinExistence type="predicted"/>
<dbReference type="SMART" id="SM00342">
    <property type="entry name" value="HTH_ARAC"/>
    <property type="match status" value="1"/>
</dbReference>
<name>A0ABW8GPV9_9PROT</name>
<dbReference type="RefSeq" id="WP_400883151.1">
    <property type="nucleotide sequence ID" value="NZ_JBIWXY010000002.1"/>
</dbReference>
<dbReference type="InterPro" id="IPR011051">
    <property type="entry name" value="RmlC_Cupin_sf"/>
</dbReference>
<dbReference type="Proteomes" id="UP001617669">
    <property type="component" value="Unassembled WGS sequence"/>
</dbReference>
<evidence type="ECO:0000256" key="4">
    <source>
        <dbReference type="ARBA" id="ARBA00023163"/>
    </source>
</evidence>
<dbReference type="SUPFAM" id="SSF51182">
    <property type="entry name" value="RmlC-like cupins"/>
    <property type="match status" value="1"/>
</dbReference>
<reference evidence="6 7" key="1">
    <citation type="submission" date="2024-11" db="EMBL/GenBank/DDBJ databases">
        <authorList>
            <person name="Kaparullina E.N."/>
            <person name="Delegan Y.A."/>
            <person name="Doronina N.V."/>
        </authorList>
    </citation>
    <scope>NUCLEOTIDE SEQUENCE [LARGE SCALE GENOMIC DNA]</scope>
    <source>
        <strain evidence="6 7">7sh_L</strain>
    </source>
</reference>
<organism evidence="6 7">
    <name type="scientific">Methylobacillus methanolivorans</name>
    <dbReference type="NCBI Taxonomy" id="1848927"/>
    <lineage>
        <taxon>Bacteria</taxon>
        <taxon>Pseudomonadati</taxon>
        <taxon>Pseudomonadota</taxon>
        <taxon>Betaproteobacteria</taxon>
        <taxon>Nitrosomonadales</taxon>
        <taxon>Methylophilaceae</taxon>
        <taxon>Methylobacillus</taxon>
    </lineage>
</organism>
<keyword evidence="2" id="KW-0238">DNA-binding</keyword>
<keyword evidence="4" id="KW-0804">Transcription</keyword>
<dbReference type="Pfam" id="PF02311">
    <property type="entry name" value="AraC_binding"/>
    <property type="match status" value="1"/>
</dbReference>
<dbReference type="InterPro" id="IPR018060">
    <property type="entry name" value="HTH_AraC"/>
</dbReference>
<dbReference type="PROSITE" id="PS01124">
    <property type="entry name" value="HTH_ARAC_FAMILY_2"/>
    <property type="match status" value="1"/>
</dbReference>
<evidence type="ECO:0000256" key="3">
    <source>
        <dbReference type="ARBA" id="ARBA00023159"/>
    </source>
</evidence>
<dbReference type="CDD" id="cd06124">
    <property type="entry name" value="cupin_NimR-like_N"/>
    <property type="match status" value="1"/>
</dbReference>
<accession>A0ABW8GPV9</accession>
<protein>
    <submittedName>
        <fullName evidence="6">AraC family transcriptional regulator</fullName>
    </submittedName>
</protein>
<dbReference type="InterPro" id="IPR003313">
    <property type="entry name" value="AraC-bd"/>
</dbReference>
<dbReference type="Pfam" id="PF12833">
    <property type="entry name" value="HTH_18"/>
    <property type="match status" value="1"/>
</dbReference>
<dbReference type="Gene3D" id="1.10.10.60">
    <property type="entry name" value="Homeodomain-like"/>
    <property type="match status" value="1"/>
</dbReference>
<dbReference type="Gene3D" id="2.60.120.10">
    <property type="entry name" value="Jelly Rolls"/>
    <property type="match status" value="1"/>
</dbReference>
<evidence type="ECO:0000313" key="7">
    <source>
        <dbReference type="Proteomes" id="UP001617669"/>
    </source>
</evidence>
<evidence type="ECO:0000313" key="6">
    <source>
        <dbReference type="EMBL" id="MFJ5446943.1"/>
    </source>
</evidence>
<dbReference type="PANTHER" id="PTHR11019:SF199">
    <property type="entry name" value="HTH-TYPE TRANSCRIPTIONAL REGULATOR NIMR"/>
    <property type="match status" value="1"/>
</dbReference>
<dbReference type="EMBL" id="JBIWXY010000002">
    <property type="protein sequence ID" value="MFJ5446943.1"/>
    <property type="molecule type" value="Genomic_DNA"/>
</dbReference>
<evidence type="ECO:0000259" key="5">
    <source>
        <dbReference type="PROSITE" id="PS01124"/>
    </source>
</evidence>
<gene>
    <name evidence="6" type="ORF">ACIKP9_11940</name>
</gene>
<dbReference type="PANTHER" id="PTHR11019">
    <property type="entry name" value="HTH-TYPE TRANSCRIPTIONAL REGULATOR NIMR"/>
    <property type="match status" value="1"/>
</dbReference>
<keyword evidence="3" id="KW-0010">Activator</keyword>
<keyword evidence="7" id="KW-1185">Reference proteome</keyword>
<comment type="caution">
    <text evidence="6">The sequence shown here is derived from an EMBL/GenBank/DDBJ whole genome shotgun (WGS) entry which is preliminary data.</text>
</comment>
<feature type="domain" description="HTH araC/xylS-type" evidence="5">
    <location>
        <begin position="169"/>
        <end position="266"/>
    </location>
</feature>
<dbReference type="InterPro" id="IPR020449">
    <property type="entry name" value="Tscrpt_reg_AraC-type_HTH"/>
</dbReference>
<keyword evidence="1" id="KW-0805">Transcription regulation</keyword>
<evidence type="ECO:0000256" key="1">
    <source>
        <dbReference type="ARBA" id="ARBA00023015"/>
    </source>
</evidence>
<dbReference type="SUPFAM" id="SSF46689">
    <property type="entry name" value="Homeodomain-like"/>
    <property type="match status" value="1"/>
</dbReference>
<dbReference type="InterPro" id="IPR014710">
    <property type="entry name" value="RmlC-like_jellyroll"/>
</dbReference>
<dbReference type="PRINTS" id="PR00032">
    <property type="entry name" value="HTHARAC"/>
</dbReference>
<sequence length="275" mass="30902">MTEITVYPVFTDLNGTGPDPDLSPLPVVARVGRYSKHWQVETHAHQRGQLMFVTSGSMRVQTRDGSWITPPGRACWIPSAAMHSVTYTQMSEMQTVLISPTWLDTLPTRCCVIKLTPLLRELVSQAVAINNQYPLDGPEHRLMRVLVDQISIAQQAPLFLPEGRDQRLRRVTERLHQNPGDNRNIEEWSQLAGASTRTLARLFQKETGMTFSAWRQQLCLIRAVEMLIEGASVTNIALALGYESTAGFTSMFSRSMGESPSNYLTRWSQDKPASQ</sequence>